<evidence type="ECO:0000313" key="4">
    <source>
        <dbReference type="Proteomes" id="UP000255066"/>
    </source>
</evidence>
<keyword evidence="3" id="KW-1185">Reference proteome</keyword>
<dbReference type="Proteomes" id="UP000054735">
    <property type="component" value="Unassembled WGS sequence"/>
</dbReference>
<dbReference type="RefSeq" id="WP_058523351.1">
    <property type="nucleotide sequence ID" value="NZ_CAAAHV010000002.1"/>
</dbReference>
<dbReference type="Proteomes" id="UP000255066">
    <property type="component" value="Unassembled WGS sequence"/>
</dbReference>
<reference evidence="2 4" key="2">
    <citation type="submission" date="2018-06" db="EMBL/GenBank/DDBJ databases">
        <authorList>
            <consortium name="Pathogen Informatics"/>
            <person name="Doyle S."/>
        </authorList>
    </citation>
    <scope>NUCLEOTIDE SEQUENCE [LARGE SCALE GENOMIC DNA]</scope>
    <source>
        <strain evidence="2 4">NCTC12437</strain>
    </source>
</reference>
<dbReference type="STRING" id="28083.Lbir_1272"/>
<dbReference type="OrthoDB" id="5652914at2"/>
<organism evidence="2 4">
    <name type="scientific">Legionella birminghamensis</name>
    <dbReference type="NCBI Taxonomy" id="28083"/>
    <lineage>
        <taxon>Bacteria</taxon>
        <taxon>Pseudomonadati</taxon>
        <taxon>Pseudomonadota</taxon>
        <taxon>Gammaproteobacteria</taxon>
        <taxon>Legionellales</taxon>
        <taxon>Legionellaceae</taxon>
        <taxon>Legionella</taxon>
    </lineage>
</organism>
<dbReference type="AlphaFoldDB" id="A0A378I639"/>
<accession>A0A378I639</accession>
<sequence length="726" mass="83242">MTKLFSATGDGACLFNALALGFSIELLSGRLDGRLEDENYQKLLEQFAAQHPNFSPKTWANVKSWLQYYNNARDIELILAPVLFNLNKNFASEPQDILLQELSSLLYYNKTSIQSGLAWYEIMAQPAQGICFPTLDMLSLATKAVILERLGQLIREAQVDEFQNCKALINKEASLLDLLTNEYKKIDTFQRGYSCGDISKMAEQLHLEIHENEMPNPKNASSGIYLKNKEAHWDLYTTEEDGFLIDQQERKLLFSSADAFYNRETVAAPPGNATEPPQVIIVNKLINNPGLGNCAFYAFATGLINIIQEEHSSHNRELFNRLTQLQPSIRPLYQQICDFHIEEAARTSQDKQLLESLQKALRRMLFQTQLNELKQDCVNPGEDNTRLKSNSIFSNFAAVYFENIREIKDYNEFARSKSILKEIDQLKAEHSKIKDIPFTQIILDLQTLFLRLLYGKDTPAISLETPFLRNSSIVLAMEEITRDYVWGTYTHLDALARTLSVNLHYLINGSASQPFHDLPNQHCITIDNQNNMHWVTHVTIAFDRLKEKTSKPATTPSSPPATTPARASFFDIHYSREKDEMRSEEPVEPAMANPVNIGDPLDRLIRRVEQANKEYQTYNKSLWFSLRHRHAATGRRNANQFVANLKKETRYQDAIALLIDYMEHRRLDNGNTHPHSFRTMLLQNVLGDEPRIPLTLVSSQFKSFLQQFKECQQLESFFATDPAKKI</sequence>
<evidence type="ECO:0000313" key="2">
    <source>
        <dbReference type="EMBL" id="STX30629.1"/>
    </source>
</evidence>
<evidence type="ECO:0000313" key="1">
    <source>
        <dbReference type="EMBL" id="KTC72497.1"/>
    </source>
</evidence>
<name>A0A378I639_9GAMM</name>
<dbReference type="EMBL" id="LNXT01000015">
    <property type="protein sequence ID" value="KTC72497.1"/>
    <property type="molecule type" value="Genomic_DNA"/>
</dbReference>
<dbReference type="EMBL" id="UGNW01000001">
    <property type="protein sequence ID" value="STX30629.1"/>
    <property type="molecule type" value="Genomic_DNA"/>
</dbReference>
<gene>
    <name evidence="1" type="ORF">Lbir_1272</name>
    <name evidence="2" type="ORF">NCTC12437_00389</name>
</gene>
<protein>
    <submittedName>
        <fullName evidence="2">Dot/Icm T4SS effector</fullName>
    </submittedName>
</protein>
<evidence type="ECO:0000313" key="3">
    <source>
        <dbReference type="Proteomes" id="UP000054735"/>
    </source>
</evidence>
<reference evidence="1 3" key="1">
    <citation type="submission" date="2015-11" db="EMBL/GenBank/DDBJ databases">
        <title>Genomic analysis of 38 Legionella species identifies large and diverse effector repertoires.</title>
        <authorList>
            <person name="Burstein D."/>
            <person name="Amaro F."/>
            <person name="Zusman T."/>
            <person name="Lifshitz Z."/>
            <person name="Cohen O."/>
            <person name="Gilbert J.A."/>
            <person name="Pupko T."/>
            <person name="Shuman H.A."/>
            <person name="Segal G."/>
        </authorList>
    </citation>
    <scope>NUCLEOTIDE SEQUENCE [LARGE SCALE GENOMIC DNA]</scope>
    <source>
        <strain evidence="1 3">CDC#1407-AL-14</strain>
    </source>
</reference>
<proteinExistence type="predicted"/>